<evidence type="ECO:0000313" key="1">
    <source>
        <dbReference type="EMBL" id="QHT93779.1"/>
    </source>
</evidence>
<sequence>MNMNMNMNNINIPLLQTEQNSTLNIKLFILDPFSVIIKLAILANKPIGTKALIKNNIIQFQDPGVFQFISRYLNNSSKTDLHYLYNPIKIACSYFLEQKETNAKRTYRIKKLFETAQIGLKHLIETYRNSSMVNVCLNYYYSMISNYIDEKNNDNLFQKDTMTSLYTDEVNSKLMKLWTDGRIKIVLDLVDFLINDKSALHNVKSLENIMDDIDIETQIIVSNI</sequence>
<dbReference type="EMBL" id="MN740210">
    <property type="protein sequence ID" value="QHT93779.1"/>
    <property type="molecule type" value="Genomic_DNA"/>
</dbReference>
<reference evidence="1" key="1">
    <citation type="journal article" date="2020" name="Nature">
        <title>Giant virus diversity and host interactions through global metagenomics.</title>
        <authorList>
            <person name="Schulz F."/>
            <person name="Roux S."/>
            <person name="Paez-Espino D."/>
            <person name="Jungbluth S."/>
            <person name="Walsh D.A."/>
            <person name="Denef V.J."/>
            <person name="McMahon K.D."/>
            <person name="Konstantinidis K.T."/>
            <person name="Eloe-Fadrosh E.A."/>
            <person name="Kyrpides N.C."/>
            <person name="Woyke T."/>
        </authorList>
    </citation>
    <scope>NUCLEOTIDE SEQUENCE</scope>
    <source>
        <strain evidence="1">GVMAG-M-3300024258-14</strain>
    </source>
</reference>
<name>A0A6C0ILS4_9ZZZZ</name>
<protein>
    <submittedName>
        <fullName evidence="1">Uncharacterized protein</fullName>
    </submittedName>
</protein>
<proteinExistence type="predicted"/>
<accession>A0A6C0ILS4</accession>
<organism evidence="1">
    <name type="scientific">viral metagenome</name>
    <dbReference type="NCBI Taxonomy" id="1070528"/>
    <lineage>
        <taxon>unclassified sequences</taxon>
        <taxon>metagenomes</taxon>
        <taxon>organismal metagenomes</taxon>
    </lineage>
</organism>
<dbReference type="AlphaFoldDB" id="A0A6C0ILS4"/>